<evidence type="ECO:0000256" key="2">
    <source>
        <dbReference type="ARBA" id="ARBA00022692"/>
    </source>
</evidence>
<comment type="subcellular location">
    <subcellularLocation>
        <location evidence="1">Membrane</location>
        <topology evidence="1">Multi-pass membrane protein</topology>
    </subcellularLocation>
</comment>
<dbReference type="Proteomes" id="UP000193498">
    <property type="component" value="Unassembled WGS sequence"/>
</dbReference>
<feature type="transmembrane region" description="Helical" evidence="5">
    <location>
        <begin position="148"/>
        <end position="164"/>
    </location>
</feature>
<evidence type="ECO:0000256" key="3">
    <source>
        <dbReference type="ARBA" id="ARBA00022989"/>
    </source>
</evidence>
<comment type="caution">
    <text evidence="6">The sequence shown here is derived from an EMBL/GenBank/DDBJ whole genome shotgun (WGS) entry which is preliminary data.</text>
</comment>
<dbReference type="PANTHER" id="PTHR34292">
    <property type="entry name" value="OUTER SPORE WALL PROTEIN LDS1"/>
    <property type="match status" value="1"/>
</dbReference>
<dbReference type="Pfam" id="PF07264">
    <property type="entry name" value="EI24"/>
    <property type="match status" value="1"/>
</dbReference>
<gene>
    <name evidence="6" type="ORF">K493DRAFT_220145</name>
</gene>
<name>A0A1Y1YAE3_9FUNG</name>
<dbReference type="InterPro" id="IPR052786">
    <property type="entry name" value="Spore_wall_assembly"/>
</dbReference>
<accession>A0A1Y1YAE3</accession>
<dbReference type="EMBL" id="MCFE01000190">
    <property type="protein sequence ID" value="ORX94980.1"/>
    <property type="molecule type" value="Genomic_DNA"/>
</dbReference>
<dbReference type="OrthoDB" id="10012223at2759"/>
<evidence type="ECO:0000313" key="7">
    <source>
        <dbReference type="Proteomes" id="UP000193498"/>
    </source>
</evidence>
<dbReference type="InterPro" id="IPR059112">
    <property type="entry name" value="CysZ/EI24"/>
</dbReference>
<feature type="transmembrane region" description="Helical" evidence="5">
    <location>
        <begin position="55"/>
        <end position="73"/>
    </location>
</feature>
<dbReference type="STRING" id="1314790.A0A1Y1YAE3"/>
<protein>
    <recommendedName>
        <fullName evidence="8">EI24-domain-containing protein</fullName>
    </recommendedName>
</protein>
<evidence type="ECO:0000313" key="6">
    <source>
        <dbReference type="EMBL" id="ORX94980.1"/>
    </source>
</evidence>
<keyword evidence="7" id="KW-1185">Reference proteome</keyword>
<evidence type="ECO:0000256" key="5">
    <source>
        <dbReference type="SAM" id="Phobius"/>
    </source>
</evidence>
<dbReference type="InParanoid" id="A0A1Y1YAE3"/>
<evidence type="ECO:0000256" key="1">
    <source>
        <dbReference type="ARBA" id="ARBA00004141"/>
    </source>
</evidence>
<organism evidence="6 7">
    <name type="scientific">Basidiobolus meristosporus CBS 931.73</name>
    <dbReference type="NCBI Taxonomy" id="1314790"/>
    <lineage>
        <taxon>Eukaryota</taxon>
        <taxon>Fungi</taxon>
        <taxon>Fungi incertae sedis</taxon>
        <taxon>Zoopagomycota</taxon>
        <taxon>Entomophthoromycotina</taxon>
        <taxon>Basidiobolomycetes</taxon>
        <taxon>Basidiobolales</taxon>
        <taxon>Basidiobolaceae</taxon>
        <taxon>Basidiobolus</taxon>
    </lineage>
</organism>
<feature type="transmembrane region" description="Helical" evidence="5">
    <location>
        <begin position="192"/>
        <end position="214"/>
    </location>
</feature>
<proteinExistence type="predicted"/>
<dbReference type="AlphaFoldDB" id="A0A1Y1YAE3"/>
<keyword evidence="3 5" id="KW-1133">Transmembrane helix</keyword>
<keyword evidence="2 5" id="KW-0812">Transmembrane</keyword>
<reference evidence="6 7" key="1">
    <citation type="submission" date="2016-07" db="EMBL/GenBank/DDBJ databases">
        <title>Pervasive Adenine N6-methylation of Active Genes in Fungi.</title>
        <authorList>
            <consortium name="DOE Joint Genome Institute"/>
            <person name="Mondo S.J."/>
            <person name="Dannebaum R.O."/>
            <person name="Kuo R.C."/>
            <person name="Labutti K."/>
            <person name="Haridas S."/>
            <person name="Kuo A."/>
            <person name="Salamov A."/>
            <person name="Ahrendt S.R."/>
            <person name="Lipzen A."/>
            <person name="Sullivan W."/>
            <person name="Andreopoulos W.B."/>
            <person name="Clum A."/>
            <person name="Lindquist E."/>
            <person name="Daum C."/>
            <person name="Ramamoorthy G.K."/>
            <person name="Gryganskyi A."/>
            <person name="Culley D."/>
            <person name="Magnuson J.K."/>
            <person name="James T.Y."/>
            <person name="O'Malley M.A."/>
            <person name="Stajich J.E."/>
            <person name="Spatafora J.W."/>
            <person name="Visel A."/>
            <person name="Grigoriev I.V."/>
        </authorList>
    </citation>
    <scope>NUCLEOTIDE SEQUENCE [LARGE SCALE GENOMIC DNA]</scope>
    <source>
        <strain evidence="6 7">CBS 931.73</strain>
    </source>
</reference>
<evidence type="ECO:0000256" key="4">
    <source>
        <dbReference type="ARBA" id="ARBA00023136"/>
    </source>
</evidence>
<keyword evidence="4 5" id="KW-0472">Membrane</keyword>
<feature type="transmembrane region" description="Helical" evidence="5">
    <location>
        <begin position="27"/>
        <end position="48"/>
    </location>
</feature>
<dbReference type="PANTHER" id="PTHR34292:SF2">
    <property type="entry name" value="OUTER SPORE WALL PROTEIN LDS1"/>
    <property type="match status" value="1"/>
</dbReference>
<evidence type="ECO:0008006" key="8">
    <source>
        <dbReference type="Google" id="ProtNLM"/>
    </source>
</evidence>
<sequence length="257" mass="29144">MTRPKYGYPVQGIFYFLLNPLLWLKCIYALTVTLLVVLCSLLGFGFFLPPQVDSLIQVGCPIWLAWAVGIFLYCLESSVFVFLFSLVSMPIFQDSLFDHVLILRGHKQVLEKEHSGALQRSFRAGVGHIFAQVLLLILSIPVNLIPVIGTYIFCCLNGFALAWSRQMHYHLDLKGMTFTQSKQYAFRYKQQFYRFGVVAFALEMTPLLNFIFIFTNTIGAALWAADEYAKANRADRLPQANEMAINSNLASSTQDLV</sequence>